<keyword evidence="2" id="KW-1185">Reference proteome</keyword>
<dbReference type="Proteomes" id="UP001523219">
    <property type="component" value="Unassembled WGS sequence"/>
</dbReference>
<dbReference type="CDD" id="cd02440">
    <property type="entry name" value="AdoMet_MTases"/>
    <property type="match status" value="1"/>
</dbReference>
<sequence>MPASPHPDAARPTARFHEPRRADCPWCGSPRLRRARAYVTARRHRAAARALLPFPEPESWLDVGTGYGLFPEAAQEIHPYTAFDGLDPTPRVETAHAAGRIEEAYLGHLTDPAILTRLRARYDVVSMLHHLEHTRRPRAELRAALTVLRPGGHLLLEVTDPARVFAALPATWWTPCDRPHPRRPMPLPDLRAELAALGCVIVTTHRRANAYRIIARRHHREDARP</sequence>
<organism evidence="1 2">
    <name type="scientific">Streptomyces macrolidinus</name>
    <dbReference type="NCBI Taxonomy" id="2952607"/>
    <lineage>
        <taxon>Bacteria</taxon>
        <taxon>Bacillati</taxon>
        <taxon>Actinomycetota</taxon>
        <taxon>Actinomycetes</taxon>
        <taxon>Kitasatosporales</taxon>
        <taxon>Streptomycetaceae</taxon>
        <taxon>Streptomyces</taxon>
    </lineage>
</organism>
<name>A0ABT0Z9D9_9ACTN</name>
<dbReference type="InterPro" id="IPR029063">
    <property type="entry name" value="SAM-dependent_MTases_sf"/>
</dbReference>
<proteinExistence type="predicted"/>
<accession>A0ABT0Z9D9</accession>
<protein>
    <submittedName>
        <fullName evidence="1">Class I SAM-dependent methyltransferase</fullName>
    </submittedName>
</protein>
<dbReference type="Gene3D" id="3.40.50.150">
    <property type="entry name" value="Vaccinia Virus protein VP39"/>
    <property type="match status" value="1"/>
</dbReference>
<dbReference type="SUPFAM" id="SSF53335">
    <property type="entry name" value="S-adenosyl-L-methionine-dependent methyltransferases"/>
    <property type="match status" value="1"/>
</dbReference>
<dbReference type="Pfam" id="PF13489">
    <property type="entry name" value="Methyltransf_23"/>
    <property type="match status" value="1"/>
</dbReference>
<evidence type="ECO:0000313" key="1">
    <source>
        <dbReference type="EMBL" id="MCN9239867.1"/>
    </source>
</evidence>
<keyword evidence="1" id="KW-0489">Methyltransferase</keyword>
<dbReference type="GO" id="GO:0032259">
    <property type="term" value="P:methylation"/>
    <property type="evidence" value="ECO:0007669"/>
    <property type="project" value="UniProtKB-KW"/>
</dbReference>
<reference evidence="1 2" key="1">
    <citation type="submission" date="2022-05" db="EMBL/GenBank/DDBJ databases">
        <title>Streptomyces sp. nov. RY43-2 isolated from soil of a peat swamp forest.</title>
        <authorList>
            <person name="Kanchanasin P."/>
            <person name="Tanasupawat S."/>
            <person name="Phongsopitanun W."/>
        </authorList>
    </citation>
    <scope>NUCLEOTIDE SEQUENCE [LARGE SCALE GENOMIC DNA]</scope>
    <source>
        <strain evidence="1 2">RY43-2</strain>
    </source>
</reference>
<keyword evidence="1" id="KW-0808">Transferase</keyword>
<gene>
    <name evidence="1" type="ORF">NGF19_03535</name>
</gene>
<dbReference type="RefSeq" id="WP_252422068.1">
    <property type="nucleotide sequence ID" value="NZ_JAMWMR010000002.1"/>
</dbReference>
<dbReference type="EMBL" id="JAMWMR010000002">
    <property type="protein sequence ID" value="MCN9239867.1"/>
    <property type="molecule type" value="Genomic_DNA"/>
</dbReference>
<comment type="caution">
    <text evidence="1">The sequence shown here is derived from an EMBL/GenBank/DDBJ whole genome shotgun (WGS) entry which is preliminary data.</text>
</comment>
<evidence type="ECO:0000313" key="2">
    <source>
        <dbReference type="Proteomes" id="UP001523219"/>
    </source>
</evidence>
<dbReference type="GO" id="GO:0008168">
    <property type="term" value="F:methyltransferase activity"/>
    <property type="evidence" value="ECO:0007669"/>
    <property type="project" value="UniProtKB-KW"/>
</dbReference>